<evidence type="ECO:0000256" key="2">
    <source>
        <dbReference type="SAM" id="SignalP"/>
    </source>
</evidence>
<dbReference type="InterPro" id="IPR026444">
    <property type="entry name" value="Secre_tail"/>
</dbReference>
<dbReference type="GO" id="GO:0005576">
    <property type="term" value="C:extracellular region"/>
    <property type="evidence" value="ECO:0007669"/>
    <property type="project" value="TreeGrafter"/>
</dbReference>
<organism evidence="4 5">
    <name type="scientific">Pukyongia salina</name>
    <dbReference type="NCBI Taxonomy" id="2094025"/>
    <lineage>
        <taxon>Bacteria</taxon>
        <taxon>Pseudomonadati</taxon>
        <taxon>Bacteroidota</taxon>
        <taxon>Flavobacteriia</taxon>
        <taxon>Flavobacteriales</taxon>
        <taxon>Flavobacteriaceae</taxon>
        <taxon>Pukyongia</taxon>
    </lineage>
</organism>
<dbReference type="Proteomes" id="UP000238442">
    <property type="component" value="Chromosome"/>
</dbReference>
<evidence type="ECO:0000259" key="3">
    <source>
        <dbReference type="Pfam" id="PF18962"/>
    </source>
</evidence>
<evidence type="ECO:0000313" key="4">
    <source>
        <dbReference type="EMBL" id="AVI50777.1"/>
    </source>
</evidence>
<dbReference type="PANTHER" id="PTHR38787">
    <property type="entry name" value="REGULATORY P DOMAIN-CONTAINING PROTEIN"/>
    <property type="match status" value="1"/>
</dbReference>
<dbReference type="Pfam" id="PF08309">
    <property type="entry name" value="LVIVD"/>
    <property type="match status" value="2"/>
</dbReference>
<dbReference type="NCBIfam" id="TIGR04183">
    <property type="entry name" value="Por_Secre_tail"/>
    <property type="match status" value="1"/>
</dbReference>
<dbReference type="OrthoDB" id="9815940at2"/>
<feature type="chain" id="PRO_5015441135" evidence="2">
    <location>
        <begin position="20"/>
        <end position="471"/>
    </location>
</feature>
<feature type="signal peptide" evidence="2">
    <location>
        <begin position="1"/>
        <end position="19"/>
    </location>
</feature>
<proteinExistence type="predicted"/>
<dbReference type="NCBIfam" id="TIGR04312">
    <property type="entry name" value="choice_anch_B"/>
    <property type="match status" value="1"/>
</dbReference>
<name>A0A2S0HVR4_9FLAO</name>
<dbReference type="AlphaFoldDB" id="A0A2S0HVR4"/>
<reference evidence="4 5" key="1">
    <citation type="submission" date="2018-02" db="EMBL/GenBank/DDBJ databases">
        <title>Genomic analysis of the strain RR4-38 isolated from a seawater recirculating aquaculture system.</title>
        <authorList>
            <person name="Kim Y.-S."/>
            <person name="Jang Y.H."/>
            <person name="Kim K.-H."/>
        </authorList>
    </citation>
    <scope>NUCLEOTIDE SEQUENCE [LARGE SCALE GENOMIC DNA]</scope>
    <source>
        <strain evidence="4 5">RR4-38</strain>
    </source>
</reference>
<sequence>MIKNLLLYGLSIFSTLALAQTPCESGMAGSYPCSGYDLLSTFTLGELGGSSGNDSWGWTDPQNGKEYAITGVNNGTVFIDITDPVNPVILGKLLGHGNSSSLWRDVKVYNNYAFMVSEAGGHGMQIFDLTRLRSVSSPPENFTEDAYFSGFGSAHNVVINEASGYAYGVGTGQFSGGAVFVNIQDPLNPVAEGGYSGSGYTHDAQVVTYSGPDTDYAGSEIYIGCNTDEVVIVDVTDKSNPQLISTIGYANIGYTHQGWLTEDQTYFIAGDEFDESNVGFNTRSIVFDFTDLDNPQFHMEYFGPTPAIDHNGYVKGDRFYLANYTAGFRVIDISDIANGNMNEIGYFDTHPANQNVSYNGAWNVYPYFPSGNIVVSNIDGGFFVLREQNLGTDPVDSTSFALTPNPASDILMITSDVSGIETIEIRNMLGQQVLQFEFNHTNNEQIDISGLTSGMYLVKINNNTVKRLIVK</sequence>
<gene>
    <name evidence="4" type="ORF">C5O00_06160</name>
</gene>
<dbReference type="EMBL" id="CP027062">
    <property type="protein sequence ID" value="AVI50777.1"/>
    <property type="molecule type" value="Genomic_DNA"/>
</dbReference>
<dbReference type="InterPro" id="IPR027589">
    <property type="entry name" value="Choice_anch_B"/>
</dbReference>
<keyword evidence="5" id="KW-1185">Reference proteome</keyword>
<dbReference type="InterPro" id="IPR013211">
    <property type="entry name" value="LVIVD"/>
</dbReference>
<accession>A0A2S0HVR4</accession>
<keyword evidence="1 2" id="KW-0732">Signal</keyword>
<dbReference type="Pfam" id="PF18962">
    <property type="entry name" value="Por_Secre_tail"/>
    <property type="match status" value="1"/>
</dbReference>
<dbReference type="PANTHER" id="PTHR38787:SF3">
    <property type="entry name" value="REGULATORY P DOMAIN-CONTAINING PROTEIN"/>
    <property type="match status" value="1"/>
</dbReference>
<evidence type="ECO:0000256" key="1">
    <source>
        <dbReference type="ARBA" id="ARBA00022729"/>
    </source>
</evidence>
<dbReference type="RefSeq" id="WP_105215874.1">
    <property type="nucleotide sequence ID" value="NZ_CP027062.1"/>
</dbReference>
<evidence type="ECO:0000313" key="5">
    <source>
        <dbReference type="Proteomes" id="UP000238442"/>
    </source>
</evidence>
<dbReference type="KEGG" id="aue:C5O00_06160"/>
<feature type="domain" description="Secretion system C-terminal sorting" evidence="3">
    <location>
        <begin position="404"/>
        <end position="470"/>
    </location>
</feature>
<protein>
    <submittedName>
        <fullName evidence="4">Regulator</fullName>
    </submittedName>
</protein>